<protein>
    <submittedName>
        <fullName evidence="1">Uncharacterized protein</fullName>
    </submittedName>
</protein>
<name>A0A0K2VAN9_LEPSM</name>
<proteinExistence type="predicted"/>
<dbReference type="AlphaFoldDB" id="A0A0K2VAN9"/>
<dbReference type="EMBL" id="HACA01029979">
    <property type="protein sequence ID" value="CDW47340.1"/>
    <property type="molecule type" value="Transcribed_RNA"/>
</dbReference>
<reference evidence="1" key="1">
    <citation type="submission" date="2014-05" db="EMBL/GenBank/DDBJ databases">
        <authorList>
            <person name="Chronopoulou M."/>
        </authorList>
    </citation>
    <scope>NUCLEOTIDE SEQUENCE</scope>
    <source>
        <tissue evidence="1">Whole organism</tissue>
    </source>
</reference>
<sequence length="19" mass="2371">MQEEDEDLRILKFMKCTKI</sequence>
<accession>A0A0K2VAN9</accession>
<organism evidence="1">
    <name type="scientific">Lepeophtheirus salmonis</name>
    <name type="common">Salmon louse</name>
    <name type="synonym">Caligus salmonis</name>
    <dbReference type="NCBI Taxonomy" id="72036"/>
    <lineage>
        <taxon>Eukaryota</taxon>
        <taxon>Metazoa</taxon>
        <taxon>Ecdysozoa</taxon>
        <taxon>Arthropoda</taxon>
        <taxon>Crustacea</taxon>
        <taxon>Multicrustacea</taxon>
        <taxon>Hexanauplia</taxon>
        <taxon>Copepoda</taxon>
        <taxon>Siphonostomatoida</taxon>
        <taxon>Caligidae</taxon>
        <taxon>Lepeophtheirus</taxon>
    </lineage>
</organism>
<evidence type="ECO:0000313" key="1">
    <source>
        <dbReference type="EMBL" id="CDW47340.1"/>
    </source>
</evidence>